<keyword evidence="3" id="KW-1185">Reference proteome</keyword>
<evidence type="ECO:0000313" key="3">
    <source>
        <dbReference type="Proteomes" id="UP000683310"/>
    </source>
</evidence>
<reference evidence="2 3" key="1">
    <citation type="submission" date="2021-04" db="EMBL/GenBank/DDBJ databases">
        <title>Nocardia tengchongensis.</title>
        <authorList>
            <person name="Zhuang k."/>
            <person name="Ran Y."/>
            <person name="Li W."/>
        </authorList>
    </citation>
    <scope>NUCLEOTIDE SEQUENCE [LARGE SCALE GENOMIC DNA]</scope>
    <source>
        <strain evidence="2 3">CFH S0057</strain>
    </source>
</reference>
<dbReference type="InterPro" id="IPR026954">
    <property type="entry name" value="PknH-like_Extracell"/>
</dbReference>
<proteinExistence type="predicted"/>
<name>A0ABX8CIA1_9NOCA</name>
<accession>A0ABX8CIA1</accession>
<protein>
    <submittedName>
        <fullName evidence="2">Sensor domain-containing protein</fullName>
    </submittedName>
</protein>
<evidence type="ECO:0000259" key="1">
    <source>
        <dbReference type="Pfam" id="PF14032"/>
    </source>
</evidence>
<sequence>MFALTGCGPAGSTGSGTDIEALLLAPKDVDQIINPAKAKTIDSATYAAMAADYTKDQETAPADAMEHLAGIRPQTCAVLAGIGFRQLYGSDFTAFRKRQIDKGTLQNTSSYEAVALYRSTASSAIATITTALQTCAGTKMPIGAAGANVLIDSVRTRPNAAEWTYHSLNPQVVDRQWNCAVRVTPTAVIEIELADGDAGAVADAVVKRVGG</sequence>
<dbReference type="InterPro" id="IPR038232">
    <property type="entry name" value="PknH-like_Extracell_sf"/>
</dbReference>
<organism evidence="2 3">
    <name type="scientific">Nocardia tengchongensis</name>
    <dbReference type="NCBI Taxonomy" id="2055889"/>
    <lineage>
        <taxon>Bacteria</taxon>
        <taxon>Bacillati</taxon>
        <taxon>Actinomycetota</taxon>
        <taxon>Actinomycetes</taxon>
        <taxon>Mycobacteriales</taxon>
        <taxon>Nocardiaceae</taxon>
        <taxon>Nocardia</taxon>
    </lineage>
</organism>
<dbReference type="Proteomes" id="UP000683310">
    <property type="component" value="Chromosome"/>
</dbReference>
<feature type="domain" description="PknH-like extracellular" evidence="1">
    <location>
        <begin position="17"/>
        <end position="208"/>
    </location>
</feature>
<dbReference type="EMBL" id="CP074371">
    <property type="protein sequence ID" value="QVI19702.1"/>
    <property type="molecule type" value="Genomic_DNA"/>
</dbReference>
<dbReference type="Gene3D" id="3.40.1000.70">
    <property type="entry name" value="PknH-like extracellular domain"/>
    <property type="match status" value="1"/>
</dbReference>
<gene>
    <name evidence="2" type="ORF">KHQ06_25530</name>
</gene>
<dbReference type="Pfam" id="PF14032">
    <property type="entry name" value="PknH_C"/>
    <property type="match status" value="1"/>
</dbReference>
<evidence type="ECO:0000313" key="2">
    <source>
        <dbReference type="EMBL" id="QVI19702.1"/>
    </source>
</evidence>